<dbReference type="SUPFAM" id="SSF56601">
    <property type="entry name" value="beta-lactamase/transpeptidase-like"/>
    <property type="match status" value="1"/>
</dbReference>
<feature type="region of interest" description="Disordered" evidence="5">
    <location>
        <begin position="77"/>
        <end position="98"/>
    </location>
</feature>
<evidence type="ECO:0000256" key="3">
    <source>
        <dbReference type="ARBA" id="ARBA00022801"/>
    </source>
</evidence>
<dbReference type="InterPro" id="IPR012338">
    <property type="entry name" value="Beta-lactam/transpept-like"/>
</dbReference>
<dbReference type="EC" id="3.5.1.2" evidence="2"/>
<evidence type="ECO:0000256" key="4">
    <source>
        <dbReference type="ARBA" id="ARBA00049534"/>
    </source>
</evidence>
<protein>
    <recommendedName>
        <fullName evidence="2">glutaminase</fullName>
        <ecNumber evidence="2">3.5.1.2</ecNumber>
    </recommendedName>
</protein>
<evidence type="ECO:0000256" key="5">
    <source>
        <dbReference type="SAM" id="MobiDB-lite"/>
    </source>
</evidence>
<dbReference type="Pfam" id="PF04960">
    <property type="entry name" value="Glutaminase"/>
    <property type="match status" value="1"/>
</dbReference>
<dbReference type="AlphaFoldDB" id="A0A060ZTF9"/>
<dbReference type="InterPro" id="IPR015868">
    <property type="entry name" value="Glutaminase"/>
</dbReference>
<comment type="catalytic activity">
    <reaction evidence="4">
        <text>L-glutamine + H2O = L-glutamate + NH4(+)</text>
        <dbReference type="Rhea" id="RHEA:15889"/>
        <dbReference type="ChEBI" id="CHEBI:15377"/>
        <dbReference type="ChEBI" id="CHEBI:28938"/>
        <dbReference type="ChEBI" id="CHEBI:29985"/>
        <dbReference type="ChEBI" id="CHEBI:58359"/>
        <dbReference type="EC" id="3.5.1.2"/>
    </reaction>
</comment>
<accession>A0A060ZTF9</accession>
<evidence type="ECO:0000256" key="1">
    <source>
        <dbReference type="ARBA" id="ARBA00011076"/>
    </source>
</evidence>
<comment type="similarity">
    <text evidence="1">Belongs to the glutaminase family.</text>
</comment>
<feature type="region of interest" description="Disordered" evidence="5">
    <location>
        <begin position="105"/>
        <end position="124"/>
    </location>
</feature>
<name>A0A060ZTF9_9ACTN</name>
<reference evidence="7 8" key="2">
    <citation type="submission" date="2021-03" db="EMBL/GenBank/DDBJ databases">
        <title>Genomic Encyclopedia of Type Strains, Phase IV (KMG-IV): sequencing the most valuable type-strain genomes for metagenomic binning, comparative biology and taxonomic classification.</title>
        <authorList>
            <person name="Goeker M."/>
        </authorList>
    </citation>
    <scope>NUCLEOTIDE SEQUENCE [LARGE SCALE GENOMIC DNA]</scope>
    <source>
        <strain evidence="7 8">DSM 41954</strain>
    </source>
</reference>
<evidence type="ECO:0000313" key="8">
    <source>
        <dbReference type="Proteomes" id="UP000756710"/>
    </source>
</evidence>
<reference evidence="6" key="1">
    <citation type="submission" date="2014-05" db="EMBL/GenBank/DDBJ databases">
        <authorList>
            <person name="Horn Fabian"/>
        </authorList>
    </citation>
    <scope>NUCLEOTIDE SEQUENCE</scope>
</reference>
<dbReference type="EMBL" id="JAGGLR010000013">
    <property type="protein sequence ID" value="MBP2063970.1"/>
    <property type="molecule type" value="Genomic_DNA"/>
</dbReference>
<dbReference type="EMBL" id="LK022848">
    <property type="protein sequence ID" value="CDR06631.1"/>
    <property type="molecule type" value="Genomic_DNA"/>
</dbReference>
<evidence type="ECO:0000313" key="6">
    <source>
        <dbReference type="EMBL" id="CDR06631.1"/>
    </source>
</evidence>
<evidence type="ECO:0000313" key="7">
    <source>
        <dbReference type="EMBL" id="MBP2063970.1"/>
    </source>
</evidence>
<evidence type="ECO:0000256" key="2">
    <source>
        <dbReference type="ARBA" id="ARBA00012918"/>
    </source>
</evidence>
<gene>
    <name evidence="7" type="ORF">J2Z30_004991</name>
    <name evidence="6" type="ORF">SIRAN3512</name>
</gene>
<proteinExistence type="inferred from homology"/>
<keyword evidence="3" id="KW-0378">Hydrolase</keyword>
<keyword evidence="8" id="KW-1185">Reference proteome</keyword>
<dbReference type="HOGENOM" id="CLU_2002635_0_0_11"/>
<dbReference type="Gene3D" id="3.40.710.10">
    <property type="entry name" value="DD-peptidase/beta-lactamase superfamily"/>
    <property type="match status" value="1"/>
</dbReference>
<organism evidence="6">
    <name type="scientific">Streptomyces iranensis</name>
    <dbReference type="NCBI Taxonomy" id="576784"/>
    <lineage>
        <taxon>Bacteria</taxon>
        <taxon>Bacillati</taxon>
        <taxon>Actinomycetota</taxon>
        <taxon>Actinomycetes</taxon>
        <taxon>Kitasatosporales</taxon>
        <taxon>Streptomycetaceae</taxon>
        <taxon>Streptomyces</taxon>
        <taxon>Streptomyces violaceusniger group</taxon>
    </lineage>
</organism>
<sequence>MDYQAVLEEVAAHVRPQIGRGRVAQYIPALASVDADRFGIALADDGGRVTGVGEWEHRLVRLLGGVRRVVAPAAGLFPTPPLPETGAPPQAPKLGLRPFPRHRHASAAWRGFGPGPGVRGRSPW</sequence>
<dbReference type="GO" id="GO:0004359">
    <property type="term" value="F:glutaminase activity"/>
    <property type="evidence" value="ECO:0007669"/>
    <property type="project" value="UniProtKB-EC"/>
</dbReference>
<dbReference type="Proteomes" id="UP000756710">
    <property type="component" value="Unassembled WGS sequence"/>
</dbReference>
<dbReference type="GO" id="GO:0006541">
    <property type="term" value="P:glutamine metabolic process"/>
    <property type="evidence" value="ECO:0007669"/>
    <property type="project" value="InterPro"/>
</dbReference>